<name>A0AAD9IWE7_9ANNE</name>
<dbReference type="AlphaFoldDB" id="A0AAD9IWE7"/>
<evidence type="ECO:0000256" key="2">
    <source>
        <dbReference type="SAM" id="SignalP"/>
    </source>
</evidence>
<protein>
    <submittedName>
        <fullName evidence="3">Uncharacterized protein</fullName>
    </submittedName>
</protein>
<keyword evidence="2" id="KW-0732">Signal</keyword>
<sequence length="319" mass="34830">MAQEAFFSFVLKTFRIQMFLLILAQDTARDGTLTKLAGGGECQVKRYVQFTHLCTVNNYVPSTDYCCCAHDRKILCCRYHYDWNYFRCAEGEDVIDTIADSALPQELLLTAILVPTAAALCCIICCGEKETSEKYAVGSSRRYDDVKMPLKTQTDASKQPLPEHRYDNVRDCMLTSSLPNGAVPPSVPSAPPLEDAAQLLPRPTSGSGSSGFLLHYVPVQHGQPMAAHSALIECPYRELCPNQRPDNTYHVATARLADSLNCCHVTQSQTLLGILSHPDGKPILAEHTTAPPSDPPPAYDDSGSDVVKTQSDSNTGIGC</sequence>
<accession>A0AAD9IWE7</accession>
<evidence type="ECO:0000256" key="1">
    <source>
        <dbReference type="SAM" id="MobiDB-lite"/>
    </source>
</evidence>
<feature type="signal peptide" evidence="2">
    <location>
        <begin position="1"/>
        <end position="28"/>
    </location>
</feature>
<keyword evidence="4" id="KW-1185">Reference proteome</keyword>
<proteinExistence type="predicted"/>
<dbReference type="EMBL" id="JAODUP010001039">
    <property type="protein sequence ID" value="KAK2141798.1"/>
    <property type="molecule type" value="Genomic_DNA"/>
</dbReference>
<feature type="region of interest" description="Disordered" evidence="1">
    <location>
        <begin position="282"/>
        <end position="319"/>
    </location>
</feature>
<evidence type="ECO:0000313" key="4">
    <source>
        <dbReference type="Proteomes" id="UP001208570"/>
    </source>
</evidence>
<feature type="chain" id="PRO_5042272802" evidence="2">
    <location>
        <begin position="29"/>
        <end position="319"/>
    </location>
</feature>
<gene>
    <name evidence="3" type="ORF">LSH36_1039g00011</name>
</gene>
<feature type="compositionally biased region" description="Polar residues" evidence="1">
    <location>
        <begin position="307"/>
        <end position="319"/>
    </location>
</feature>
<reference evidence="3" key="1">
    <citation type="journal article" date="2023" name="Mol. Biol. Evol.">
        <title>Third-Generation Sequencing Reveals the Adaptive Role of the Epigenome in Three Deep-Sea Polychaetes.</title>
        <authorList>
            <person name="Perez M."/>
            <person name="Aroh O."/>
            <person name="Sun Y."/>
            <person name="Lan Y."/>
            <person name="Juniper S.K."/>
            <person name="Young C.R."/>
            <person name="Angers B."/>
            <person name="Qian P.Y."/>
        </authorList>
    </citation>
    <scope>NUCLEOTIDE SEQUENCE</scope>
    <source>
        <strain evidence="3">P08H-3</strain>
    </source>
</reference>
<comment type="caution">
    <text evidence="3">The sequence shown here is derived from an EMBL/GenBank/DDBJ whole genome shotgun (WGS) entry which is preliminary data.</text>
</comment>
<dbReference type="Proteomes" id="UP001208570">
    <property type="component" value="Unassembled WGS sequence"/>
</dbReference>
<organism evidence="3 4">
    <name type="scientific">Paralvinella palmiformis</name>
    <dbReference type="NCBI Taxonomy" id="53620"/>
    <lineage>
        <taxon>Eukaryota</taxon>
        <taxon>Metazoa</taxon>
        <taxon>Spiralia</taxon>
        <taxon>Lophotrochozoa</taxon>
        <taxon>Annelida</taxon>
        <taxon>Polychaeta</taxon>
        <taxon>Sedentaria</taxon>
        <taxon>Canalipalpata</taxon>
        <taxon>Terebellida</taxon>
        <taxon>Terebelliformia</taxon>
        <taxon>Alvinellidae</taxon>
        <taxon>Paralvinella</taxon>
    </lineage>
</organism>
<evidence type="ECO:0000313" key="3">
    <source>
        <dbReference type="EMBL" id="KAK2141798.1"/>
    </source>
</evidence>